<reference evidence="2" key="1">
    <citation type="submission" date="2024-02" db="EMBL/GenBank/DDBJ databases">
        <authorList>
            <consortium name="ELIXIR-Norway"/>
            <consortium name="Elixir Norway"/>
        </authorList>
    </citation>
    <scope>NUCLEOTIDE SEQUENCE</scope>
</reference>
<feature type="signal peptide" evidence="1">
    <location>
        <begin position="1"/>
        <end position="19"/>
    </location>
</feature>
<proteinExistence type="predicted"/>
<evidence type="ECO:0000313" key="3">
    <source>
        <dbReference type="Proteomes" id="UP001497444"/>
    </source>
</evidence>
<name>A0ABP0XCU4_9BRYO</name>
<feature type="chain" id="PRO_5045239178" evidence="1">
    <location>
        <begin position="20"/>
        <end position="133"/>
    </location>
</feature>
<accession>A0ABP0XCU4</accession>
<dbReference type="EMBL" id="OZ020101">
    <property type="protein sequence ID" value="CAK9275380.1"/>
    <property type="molecule type" value="Genomic_DNA"/>
</dbReference>
<gene>
    <name evidence="2" type="ORF">CSSPJE1EN1_LOCUS20858</name>
</gene>
<keyword evidence="3" id="KW-1185">Reference proteome</keyword>
<evidence type="ECO:0000256" key="1">
    <source>
        <dbReference type="SAM" id="SignalP"/>
    </source>
</evidence>
<protein>
    <submittedName>
        <fullName evidence="2">Uncharacterized protein</fullName>
    </submittedName>
</protein>
<evidence type="ECO:0000313" key="2">
    <source>
        <dbReference type="EMBL" id="CAK9275380.1"/>
    </source>
</evidence>
<keyword evidence="1" id="KW-0732">Signal</keyword>
<sequence>MVSVRLFVCLSVQVPILVSGPRRTDRTSGLQLQRSLSEETAKVHKLQEKVVKHEKAFQVKSSELTWHRPNSCNFSLHLRWKGKSETQQSRASGCCSKSYERPVLIHTHSWKLAAGLLHTKSNWRKSKRVSRNW</sequence>
<dbReference type="Proteomes" id="UP001497444">
    <property type="component" value="Chromosome 6"/>
</dbReference>
<organism evidence="2 3">
    <name type="scientific">Sphagnum jensenii</name>
    <dbReference type="NCBI Taxonomy" id="128206"/>
    <lineage>
        <taxon>Eukaryota</taxon>
        <taxon>Viridiplantae</taxon>
        <taxon>Streptophyta</taxon>
        <taxon>Embryophyta</taxon>
        <taxon>Bryophyta</taxon>
        <taxon>Sphagnophytina</taxon>
        <taxon>Sphagnopsida</taxon>
        <taxon>Sphagnales</taxon>
        <taxon>Sphagnaceae</taxon>
        <taxon>Sphagnum</taxon>
    </lineage>
</organism>